<evidence type="ECO:0000313" key="3">
    <source>
        <dbReference type="Proteomes" id="UP000182126"/>
    </source>
</evidence>
<dbReference type="Proteomes" id="UP000182126">
    <property type="component" value="Chromosome I"/>
</dbReference>
<dbReference type="RefSeq" id="WP_231919577.1">
    <property type="nucleotide sequence ID" value="NZ_LT629770.1"/>
</dbReference>
<dbReference type="InterPro" id="IPR000182">
    <property type="entry name" value="GNAT_dom"/>
</dbReference>
<dbReference type="PROSITE" id="PS51186">
    <property type="entry name" value="GNAT"/>
    <property type="match status" value="1"/>
</dbReference>
<dbReference type="GO" id="GO:0016747">
    <property type="term" value="F:acyltransferase activity, transferring groups other than amino-acyl groups"/>
    <property type="evidence" value="ECO:0007669"/>
    <property type="project" value="InterPro"/>
</dbReference>
<dbReference type="EMBL" id="LT629770">
    <property type="protein sequence ID" value="SDS78661.1"/>
    <property type="molecule type" value="Genomic_DNA"/>
</dbReference>
<reference evidence="2 3" key="1">
    <citation type="submission" date="2016-10" db="EMBL/GenBank/DDBJ databases">
        <authorList>
            <person name="de Groot N.N."/>
        </authorList>
    </citation>
    <scope>NUCLEOTIDE SEQUENCE [LARGE SCALE GENOMIC DNA]</scope>
    <source>
        <strain evidence="2 3">DSM 15019</strain>
    </source>
</reference>
<accession>A0A1H1V2C6</accession>
<dbReference type="InterPro" id="IPR016181">
    <property type="entry name" value="Acyl_CoA_acyltransferase"/>
</dbReference>
<dbReference type="AlphaFoldDB" id="A0A1H1V2C6"/>
<sequence>MMSSVPGSASVETPTVDEILRAAAAWAWFPRGSEDVRDDLLLVRYPERFGGGVRGSQVTSTRPAAEVLDGALERTRAWGENVFTFWTNPADDPDLEDELQRRGAVHVDTVTVFARPTIGAAVDVPPGVTAEVVRTRDQLREVDAINVPVWEQQPLDEDGLAAEFAELTASLSTGEGFRVLGRIDGRAVSTGGCTIVDGFTRLWGAATLETDRGRGVYRAVLAERLRESAARGAATALVKGRVSTSAPILARAGFTRYGEERGYRLTL</sequence>
<dbReference type="SUPFAM" id="SSF55729">
    <property type="entry name" value="Acyl-CoA N-acyltransferases (Nat)"/>
    <property type="match status" value="1"/>
</dbReference>
<name>A0A1H1V2C6_9MICO</name>
<evidence type="ECO:0000259" key="1">
    <source>
        <dbReference type="PROSITE" id="PS51186"/>
    </source>
</evidence>
<dbReference type="eggNOG" id="COG0456">
    <property type="taxonomic scope" value="Bacteria"/>
</dbReference>
<proteinExistence type="predicted"/>
<dbReference type="GeneID" id="36299908"/>
<organism evidence="2 3">
    <name type="scientific">Microbacterium paraoxydans</name>
    <dbReference type="NCBI Taxonomy" id="199592"/>
    <lineage>
        <taxon>Bacteria</taxon>
        <taxon>Bacillati</taxon>
        <taxon>Actinomycetota</taxon>
        <taxon>Actinomycetes</taxon>
        <taxon>Micrococcales</taxon>
        <taxon>Microbacteriaceae</taxon>
        <taxon>Microbacterium</taxon>
    </lineage>
</organism>
<dbReference type="Gene3D" id="3.40.630.30">
    <property type="match status" value="1"/>
</dbReference>
<gene>
    <name evidence="2" type="ORF">SAMN04489809_2680</name>
</gene>
<protein>
    <recommendedName>
        <fullName evidence="1">N-acetyltransferase domain-containing protein</fullName>
    </recommendedName>
</protein>
<feature type="domain" description="N-acetyltransferase" evidence="1">
    <location>
        <begin position="137"/>
        <end position="267"/>
    </location>
</feature>
<evidence type="ECO:0000313" key="2">
    <source>
        <dbReference type="EMBL" id="SDS78661.1"/>
    </source>
</evidence>